<dbReference type="InterPro" id="IPR038717">
    <property type="entry name" value="Tc1-like_DDE_dom"/>
</dbReference>
<proteinExistence type="predicted"/>
<protein>
    <submittedName>
        <fullName evidence="2">Probable transposable element</fullName>
    </submittedName>
</protein>
<evidence type="ECO:0000313" key="2">
    <source>
        <dbReference type="EMBL" id="CDM38498.1"/>
    </source>
</evidence>
<dbReference type="GO" id="GO:0003676">
    <property type="term" value="F:nucleic acid binding"/>
    <property type="evidence" value="ECO:0007669"/>
    <property type="project" value="InterPro"/>
</dbReference>
<organism evidence="2 3">
    <name type="scientific">Penicillium roqueforti (strain FM164)</name>
    <dbReference type="NCBI Taxonomy" id="1365484"/>
    <lineage>
        <taxon>Eukaryota</taxon>
        <taxon>Fungi</taxon>
        <taxon>Dikarya</taxon>
        <taxon>Ascomycota</taxon>
        <taxon>Pezizomycotina</taxon>
        <taxon>Eurotiomycetes</taxon>
        <taxon>Eurotiomycetidae</taxon>
        <taxon>Eurotiales</taxon>
        <taxon>Aspergillaceae</taxon>
        <taxon>Penicillium</taxon>
    </lineage>
</organism>
<sequence>MSIMYIPYIKPTLPCPVIFQYDNAPTHTAYIIQGLLREMNLNVIDWPPYSPDLNLIENLSLLKADILKLRPWLRDMRNNEDTWGEFVDAQEAWEKLTIHHFVNLAENMSHRKRLLNP</sequence>
<reference evidence="2" key="1">
    <citation type="journal article" date="2014" name="Nat. Commun.">
        <title>Multiple recent horizontal transfers of a large genomic region in cheese making fungi.</title>
        <authorList>
            <person name="Cheeseman K."/>
            <person name="Ropars J."/>
            <person name="Renault P."/>
            <person name="Dupont J."/>
            <person name="Gouzy J."/>
            <person name="Branca A."/>
            <person name="Abraham A.L."/>
            <person name="Ceppi M."/>
            <person name="Conseiller E."/>
            <person name="Debuchy R."/>
            <person name="Malagnac F."/>
            <person name="Goarin A."/>
            <person name="Silar P."/>
            <person name="Lacoste S."/>
            <person name="Sallet E."/>
            <person name="Bensimon A."/>
            <person name="Giraud T."/>
            <person name="Brygoo Y."/>
        </authorList>
    </citation>
    <scope>NUCLEOTIDE SEQUENCE [LARGE SCALE GENOMIC DNA]</scope>
    <source>
        <strain evidence="2">FM164</strain>
    </source>
</reference>
<feature type="domain" description="Tc1-like transposase DDE" evidence="1">
    <location>
        <begin position="16"/>
        <end position="70"/>
    </location>
</feature>
<dbReference type="Proteomes" id="UP000030686">
    <property type="component" value="Unassembled WGS sequence"/>
</dbReference>
<dbReference type="Pfam" id="PF13358">
    <property type="entry name" value="DDE_3"/>
    <property type="match status" value="1"/>
</dbReference>
<dbReference type="AlphaFoldDB" id="W6QNK2"/>
<dbReference type="STRING" id="1365484.W6QNK2"/>
<dbReference type="Gene3D" id="3.30.420.10">
    <property type="entry name" value="Ribonuclease H-like superfamily/Ribonuclease H"/>
    <property type="match status" value="1"/>
</dbReference>
<keyword evidence="3" id="KW-1185">Reference proteome</keyword>
<evidence type="ECO:0000313" key="3">
    <source>
        <dbReference type="Proteomes" id="UP000030686"/>
    </source>
</evidence>
<dbReference type="EMBL" id="HG792027">
    <property type="protein sequence ID" value="CDM38498.1"/>
    <property type="molecule type" value="Genomic_DNA"/>
</dbReference>
<accession>W6QNK2</accession>
<dbReference type="InterPro" id="IPR036397">
    <property type="entry name" value="RNaseH_sf"/>
</dbReference>
<dbReference type="OrthoDB" id="5151590at2759"/>
<name>W6QNK2_PENRF</name>
<gene>
    <name evidence="2" type="ORF">PROQFM164_S13g000021</name>
</gene>
<evidence type="ECO:0000259" key="1">
    <source>
        <dbReference type="Pfam" id="PF13358"/>
    </source>
</evidence>